<dbReference type="InterPro" id="IPR024618">
    <property type="entry name" value="DUF3857"/>
</dbReference>
<accession>A0A1L3JJH9</accession>
<feature type="domain" description="DUF3857" evidence="2">
    <location>
        <begin position="65"/>
        <end position="205"/>
    </location>
</feature>
<name>A0A1L3JJH9_9FLAO</name>
<evidence type="ECO:0000313" key="3">
    <source>
        <dbReference type="EMBL" id="APG65300.1"/>
    </source>
</evidence>
<dbReference type="Pfam" id="PF01841">
    <property type="entry name" value="Transglut_core"/>
    <property type="match status" value="1"/>
</dbReference>
<evidence type="ECO:0000259" key="2">
    <source>
        <dbReference type="Pfam" id="PF12969"/>
    </source>
</evidence>
<dbReference type="InterPro" id="IPR038765">
    <property type="entry name" value="Papain-like_cys_pep_sf"/>
</dbReference>
<dbReference type="Gene3D" id="2.60.40.3140">
    <property type="match status" value="1"/>
</dbReference>
<proteinExistence type="predicted"/>
<sequence>MKKLLFILITIASINCFSQEIEFGKVSKIELEEKFYPLDSTTDAAYLYRGRKTYYDFNQQEGSFNVTTEVHNRIKIYNKEGFDKATQNIYYYKPSSNKDTEKVTSIKAYTFNLGEKKQKLSSRDIFDKEENKYWSLKKLTMPNIKEGCIIDIKYKIISPFYNKIDDLDFQFEIPVKNLDYSLLIPEYFLFNNIPKGYYYIKPKIERKSNFIEINTKNRSGWNTSKTTYNYSKIDYVSLSSKYNAKNIPALKDNETFVSNISNYRGGVKFELREINFFKLGGSINTYSTSWENVSKKIYQSSSFGSELNKTNYFKNDLQNLIKTNSSNLEKTIAIFQFVKSKVKWNGYNGKYTDVGVKKAYKEGVGNVADINLILTSMLREAGLNASPVLVSTRKNGVPLFPTLEGFNYVIALVEFPNNTYTLLDATEPYSSPNILPTRALNWNGRKVTREGKSSWIKLTSNKLAEEENTVTIKIASDTSGSGFLRSKLDNLNALNFRKSYSHIKNEELINKLEEKYNIEIENYRLSNKKNISKPINQMSKFSSEDLVERINGKLYVHPLLFLTQTENPFKAESRKFPVDFTSPWKEINKTSIEIPEGYKIETTPDNLAIGLPDNLGFFKFQTTTTEKKIKVLSHIQFNSAIISPQYYPILKEFYSKVVAKQLEKIVLSK</sequence>
<dbReference type="KEGG" id="ten:LPB136_08030"/>
<gene>
    <name evidence="3" type="ORF">LPB136_08030</name>
</gene>
<evidence type="ECO:0000313" key="4">
    <source>
        <dbReference type="Proteomes" id="UP000181898"/>
    </source>
</evidence>
<dbReference type="InterPro" id="IPR002931">
    <property type="entry name" value="Transglutaminase-like"/>
</dbReference>
<keyword evidence="4" id="KW-1185">Reference proteome</keyword>
<feature type="domain" description="Transglutaminase-like" evidence="1">
    <location>
        <begin position="319"/>
        <end position="395"/>
    </location>
</feature>
<dbReference type="SUPFAM" id="SSF54001">
    <property type="entry name" value="Cysteine proteinases"/>
    <property type="match status" value="1"/>
</dbReference>
<dbReference type="RefSeq" id="WP_072555788.1">
    <property type="nucleotide sequence ID" value="NZ_CP018155.1"/>
</dbReference>
<dbReference type="Gene3D" id="3.10.620.30">
    <property type="match status" value="1"/>
</dbReference>
<dbReference type="AlphaFoldDB" id="A0A1L3JJH9"/>
<evidence type="ECO:0000259" key="1">
    <source>
        <dbReference type="Pfam" id="PF01841"/>
    </source>
</evidence>
<protein>
    <submittedName>
        <fullName evidence="3">Uncharacterized protein</fullName>
    </submittedName>
</protein>
<dbReference type="Pfam" id="PF12969">
    <property type="entry name" value="DUF3857"/>
    <property type="match status" value="1"/>
</dbReference>
<dbReference type="Proteomes" id="UP000181898">
    <property type="component" value="Chromosome"/>
</dbReference>
<dbReference type="Gene3D" id="2.60.120.1130">
    <property type="match status" value="1"/>
</dbReference>
<reference evidence="3 4" key="1">
    <citation type="submission" date="2016-11" db="EMBL/GenBank/DDBJ databases">
        <title>Tenacibaculum sp. LPB0136, isolated from marine environment.</title>
        <authorList>
            <person name="Kim E."/>
            <person name="Yi H."/>
        </authorList>
    </citation>
    <scope>NUCLEOTIDE SEQUENCE [LARGE SCALE GENOMIC DNA]</scope>
    <source>
        <strain evidence="3 4">LPB0136</strain>
    </source>
</reference>
<dbReference type="EMBL" id="CP018155">
    <property type="protein sequence ID" value="APG65300.1"/>
    <property type="molecule type" value="Genomic_DNA"/>
</dbReference>
<organism evidence="3 4">
    <name type="scientific">Tenacibaculum todarodis</name>
    <dbReference type="NCBI Taxonomy" id="1850252"/>
    <lineage>
        <taxon>Bacteria</taxon>
        <taxon>Pseudomonadati</taxon>
        <taxon>Bacteroidota</taxon>
        <taxon>Flavobacteriia</taxon>
        <taxon>Flavobacteriales</taxon>
        <taxon>Flavobacteriaceae</taxon>
        <taxon>Tenacibaculum</taxon>
    </lineage>
</organism>
<dbReference type="STRING" id="1850252.LPB136_08030"/>
<dbReference type="OrthoDB" id="98874at2"/>